<evidence type="ECO:0000313" key="1">
    <source>
        <dbReference type="EMBL" id="KAK9679910.1"/>
    </source>
</evidence>
<gene>
    <name evidence="1" type="ORF">QE152_g39568</name>
</gene>
<dbReference type="EMBL" id="JASPKY010000957">
    <property type="protein sequence ID" value="KAK9679910.1"/>
    <property type="molecule type" value="Genomic_DNA"/>
</dbReference>
<protein>
    <submittedName>
        <fullName evidence="1">Uncharacterized protein</fullName>
    </submittedName>
</protein>
<keyword evidence="2" id="KW-1185">Reference proteome</keyword>
<evidence type="ECO:0000313" key="2">
    <source>
        <dbReference type="Proteomes" id="UP001458880"/>
    </source>
</evidence>
<reference evidence="1 2" key="1">
    <citation type="journal article" date="2024" name="BMC Genomics">
        <title>De novo assembly and annotation of Popillia japonica's genome with initial clues to its potential as an invasive pest.</title>
        <authorList>
            <person name="Cucini C."/>
            <person name="Boschi S."/>
            <person name="Funari R."/>
            <person name="Cardaioli E."/>
            <person name="Iannotti N."/>
            <person name="Marturano G."/>
            <person name="Paoli F."/>
            <person name="Bruttini M."/>
            <person name="Carapelli A."/>
            <person name="Frati F."/>
            <person name="Nardi F."/>
        </authorList>
    </citation>
    <scope>NUCLEOTIDE SEQUENCE [LARGE SCALE GENOMIC DNA]</scope>
    <source>
        <strain evidence="1">DMR45628</strain>
    </source>
</reference>
<proteinExistence type="predicted"/>
<organism evidence="1 2">
    <name type="scientific">Popillia japonica</name>
    <name type="common">Japanese beetle</name>
    <dbReference type="NCBI Taxonomy" id="7064"/>
    <lineage>
        <taxon>Eukaryota</taxon>
        <taxon>Metazoa</taxon>
        <taxon>Ecdysozoa</taxon>
        <taxon>Arthropoda</taxon>
        <taxon>Hexapoda</taxon>
        <taxon>Insecta</taxon>
        <taxon>Pterygota</taxon>
        <taxon>Neoptera</taxon>
        <taxon>Endopterygota</taxon>
        <taxon>Coleoptera</taxon>
        <taxon>Polyphaga</taxon>
        <taxon>Scarabaeiformia</taxon>
        <taxon>Scarabaeidae</taxon>
        <taxon>Rutelinae</taxon>
        <taxon>Popillia</taxon>
    </lineage>
</organism>
<accession>A0AAW1HTJ9</accession>
<dbReference type="Proteomes" id="UP001458880">
    <property type="component" value="Unassembled WGS sequence"/>
</dbReference>
<name>A0AAW1HTJ9_POPJA</name>
<sequence>MTAKAAGIGDQFNSLEESKSYKIGIKNPTGKGKNNFASYQSLTSSFINVLRRFMARREMVANIYSDTGSNFTGELRDPQRLFQSKGETSNIGNFLANKVVANALLTYEEMVNILARPQLHENITQHFWQTSSKENPHQLQYRKKWYKNESRRCYIFLFRYKIL</sequence>
<dbReference type="AlphaFoldDB" id="A0AAW1HTJ9"/>
<comment type="caution">
    <text evidence="1">The sequence shown here is derived from an EMBL/GenBank/DDBJ whole genome shotgun (WGS) entry which is preliminary data.</text>
</comment>